<keyword evidence="2" id="KW-1185">Reference proteome</keyword>
<dbReference type="EMBL" id="JANGAC010000023">
    <property type="protein sequence ID" value="MCQ4925508.1"/>
    <property type="molecule type" value="Genomic_DNA"/>
</dbReference>
<evidence type="ECO:0000313" key="2">
    <source>
        <dbReference type="Proteomes" id="UP001524478"/>
    </source>
</evidence>
<sequence length="57" mass="6413">MTIRNCKQCEKSFIGKDEICNICEMESIKENDDMTKLAGAIEALALLKSMKESSKQI</sequence>
<organism evidence="1 2">
    <name type="scientific">Tissierella carlieri</name>
    <dbReference type="NCBI Taxonomy" id="689904"/>
    <lineage>
        <taxon>Bacteria</taxon>
        <taxon>Bacillati</taxon>
        <taxon>Bacillota</taxon>
        <taxon>Tissierellia</taxon>
        <taxon>Tissierellales</taxon>
        <taxon>Tissierellaceae</taxon>
        <taxon>Tissierella</taxon>
    </lineage>
</organism>
<comment type="caution">
    <text evidence="1">The sequence shown here is derived from an EMBL/GenBank/DDBJ whole genome shotgun (WGS) entry which is preliminary data.</text>
</comment>
<dbReference type="RefSeq" id="WP_256312957.1">
    <property type="nucleotide sequence ID" value="NZ_CP172320.1"/>
</dbReference>
<proteinExistence type="predicted"/>
<reference evidence="1 2" key="1">
    <citation type="submission" date="2022-06" db="EMBL/GenBank/DDBJ databases">
        <title>Isolation of gut microbiota from human fecal samples.</title>
        <authorList>
            <person name="Pamer E.G."/>
            <person name="Barat B."/>
            <person name="Waligurski E."/>
            <person name="Medina S."/>
            <person name="Paddock L."/>
            <person name="Mostad J."/>
        </authorList>
    </citation>
    <scope>NUCLEOTIDE SEQUENCE [LARGE SCALE GENOMIC DNA]</scope>
    <source>
        <strain evidence="1 2">DFI.7.95</strain>
    </source>
</reference>
<name>A0ABT1SG82_9FIRM</name>
<evidence type="ECO:0000313" key="1">
    <source>
        <dbReference type="EMBL" id="MCQ4925508.1"/>
    </source>
</evidence>
<dbReference type="Proteomes" id="UP001524478">
    <property type="component" value="Unassembled WGS sequence"/>
</dbReference>
<gene>
    <name evidence="1" type="ORF">NE686_20600</name>
</gene>
<protein>
    <submittedName>
        <fullName evidence="1">Uncharacterized protein</fullName>
    </submittedName>
</protein>
<accession>A0ABT1SG82</accession>